<evidence type="ECO:0000313" key="2">
    <source>
        <dbReference type="EMBL" id="PLC39855.1"/>
    </source>
</evidence>
<accession>A0A2N4TJG9</accession>
<organism evidence="2 3">
    <name type="scientific">Ralstonia pickettii</name>
    <name type="common">Burkholderia pickettii</name>
    <dbReference type="NCBI Taxonomy" id="329"/>
    <lineage>
        <taxon>Bacteria</taxon>
        <taxon>Pseudomonadati</taxon>
        <taxon>Pseudomonadota</taxon>
        <taxon>Betaproteobacteria</taxon>
        <taxon>Burkholderiales</taxon>
        <taxon>Burkholderiaceae</taxon>
        <taxon>Ralstonia</taxon>
    </lineage>
</organism>
<reference evidence="2 3" key="1">
    <citation type="submission" date="2017-12" db="EMBL/GenBank/DDBJ databases">
        <title>Draft genome sequence of Ralstonia pickettii 52.</title>
        <authorList>
            <person name="Zheng B."/>
        </authorList>
    </citation>
    <scope>NUCLEOTIDE SEQUENCE [LARGE SCALE GENOMIC DNA]</scope>
    <source>
        <strain evidence="2 3">52</strain>
    </source>
</reference>
<dbReference type="OrthoDB" id="3818852at2"/>
<comment type="caution">
    <text evidence="2">The sequence shown here is derived from an EMBL/GenBank/DDBJ whole genome shotgun (WGS) entry which is preliminary data.</text>
</comment>
<proteinExistence type="predicted"/>
<dbReference type="AlphaFoldDB" id="A0A2N4TJG9"/>
<gene>
    <name evidence="2" type="ORF">C0Q88_26000</name>
</gene>
<evidence type="ECO:0000313" key="3">
    <source>
        <dbReference type="Proteomes" id="UP000234456"/>
    </source>
</evidence>
<feature type="region of interest" description="Disordered" evidence="1">
    <location>
        <begin position="92"/>
        <end position="111"/>
    </location>
</feature>
<dbReference type="EMBL" id="PKQE01000010">
    <property type="protein sequence ID" value="PLC39855.1"/>
    <property type="molecule type" value="Genomic_DNA"/>
</dbReference>
<dbReference type="Proteomes" id="UP000234456">
    <property type="component" value="Unassembled WGS sequence"/>
</dbReference>
<evidence type="ECO:0000256" key="1">
    <source>
        <dbReference type="SAM" id="MobiDB-lite"/>
    </source>
</evidence>
<dbReference type="RefSeq" id="WP_102067745.1">
    <property type="nucleotide sequence ID" value="NZ_PKQE01000010.1"/>
</dbReference>
<protein>
    <submittedName>
        <fullName evidence="2">Uncharacterized protein</fullName>
    </submittedName>
</protein>
<name>A0A2N4TJG9_RALPI</name>
<sequence length="132" mass="15125">MAYNSTQRDGASWQFRDEWHGDCYDVHMYLTTEQRDGSCTTQVLKSRYHAVTTDRLQPLMRRAGLQQVQRIDNVLFLPVRVGRRPWRPIHRLALPPTTAGSGNPTKTLLGHTTDETTAQCKLKRPDLCQSSD</sequence>